<dbReference type="EMBL" id="CP053085">
    <property type="protein sequence ID" value="QJR35054.1"/>
    <property type="molecule type" value="Genomic_DNA"/>
</dbReference>
<proteinExistence type="inferred from homology"/>
<accession>A0A6M4IIX9</accession>
<keyword evidence="5 7" id="KW-0472">Membrane</keyword>
<dbReference type="GO" id="GO:0003954">
    <property type="term" value="F:NADH dehydrogenase activity"/>
    <property type="evidence" value="ECO:0007669"/>
    <property type="project" value="TreeGrafter"/>
</dbReference>
<evidence type="ECO:0000256" key="4">
    <source>
        <dbReference type="ARBA" id="ARBA00022989"/>
    </source>
</evidence>
<feature type="transmembrane region" description="Helical" evidence="7">
    <location>
        <begin position="259"/>
        <end position="282"/>
    </location>
</feature>
<feature type="transmembrane region" description="Helical" evidence="7">
    <location>
        <begin position="228"/>
        <end position="247"/>
    </location>
</feature>
<sequence length="524" mass="55811">MRDFLLSIGASQWVLPAMLLWPMAAALLVRFGGRDMSRNEDGTEAPSGGPDARTLTLAALSIEALLSLVLWATYDPSTTGWQARVDLPWLTDIGATISLGVDGLSLPMVVMTAIVLPLALLGSWNNVRVRTPAFGALALLLTTGLIGVFVTLDLLAFYLAWELMLIPTYFLIGVWGAAGQSRAGLRYVLFTLVGSLLMLVAILALWTLGGGTSFHIDQLMGLALTPRAQLWMFGAFFLAFAVKSALVPFHTWLPDAQGAAPTFAAVTLGIKVGAYAILRFAIPLFPAAAMEPTVRGTILVLSVIAIVYGALLAMSQRDMKRMVSYSSISHLGFIMLGCFALTQQAVQGAVLSIVNSGISTTALFLLVGMLEDRRGTTDMTGFGGIARVVPMFSVMLTLVMLSTIGLPGTNGFVGEFLVLIGTYAERPVLAVIATSGVIFAAAYGLRALQRVLFERIDTAKNGALTDFTGRERVVMAAFAIAIIYLGVSPQPMLQRIEGASQNIIESVRFGPNAATSLPNVSVVR</sequence>
<dbReference type="InterPro" id="IPR003918">
    <property type="entry name" value="NADH_UbQ_OxRdtase"/>
</dbReference>
<evidence type="ECO:0000256" key="1">
    <source>
        <dbReference type="ARBA" id="ARBA00004127"/>
    </source>
</evidence>
<dbReference type="InterPro" id="IPR010227">
    <property type="entry name" value="NADH_Q_OxRdtase_chainM/4"/>
</dbReference>
<keyword evidence="3 6" id="KW-0812">Transmembrane</keyword>
<feature type="domain" description="NADH:quinone oxidoreductase/Mrp antiporter transmembrane" evidence="8">
    <location>
        <begin position="153"/>
        <end position="435"/>
    </location>
</feature>
<dbReference type="GO" id="GO:0016020">
    <property type="term" value="C:membrane"/>
    <property type="evidence" value="ECO:0007669"/>
    <property type="project" value="UniProtKB-SubCell"/>
</dbReference>
<feature type="transmembrane region" description="Helical" evidence="7">
    <location>
        <begin position="322"/>
        <end position="342"/>
    </location>
</feature>
<dbReference type="PRINTS" id="PR01437">
    <property type="entry name" value="NUOXDRDTASE4"/>
</dbReference>
<dbReference type="Pfam" id="PF00361">
    <property type="entry name" value="Proton_antipo_M"/>
    <property type="match status" value="1"/>
</dbReference>
<evidence type="ECO:0000313" key="9">
    <source>
        <dbReference type="EMBL" id="QJR35054.1"/>
    </source>
</evidence>
<keyword evidence="10" id="KW-1185">Reference proteome</keyword>
<dbReference type="RefSeq" id="WP_171224482.1">
    <property type="nucleotide sequence ID" value="NZ_CP053085.1"/>
</dbReference>
<feature type="transmembrane region" description="Helical" evidence="7">
    <location>
        <begin position="348"/>
        <end position="367"/>
    </location>
</feature>
<comment type="subcellular location">
    <subcellularLocation>
        <location evidence="1">Endomembrane system</location>
        <topology evidence="1">Multi-pass membrane protein</topology>
    </subcellularLocation>
    <subcellularLocation>
        <location evidence="6">Membrane</location>
        <topology evidence="6">Multi-pass membrane protein</topology>
    </subcellularLocation>
</comment>
<protein>
    <submittedName>
        <fullName evidence="9">NADH-quinone oxidoreductase subunit M</fullName>
    </submittedName>
</protein>
<feature type="transmembrane region" description="Helical" evidence="7">
    <location>
        <begin position="294"/>
        <end position="315"/>
    </location>
</feature>
<evidence type="ECO:0000256" key="7">
    <source>
        <dbReference type="SAM" id="Phobius"/>
    </source>
</evidence>
<dbReference type="PANTHER" id="PTHR43507:SF1">
    <property type="entry name" value="NADH-UBIQUINONE OXIDOREDUCTASE CHAIN 4"/>
    <property type="match status" value="1"/>
</dbReference>
<evidence type="ECO:0000256" key="5">
    <source>
        <dbReference type="ARBA" id="ARBA00023136"/>
    </source>
</evidence>
<keyword evidence="4 7" id="KW-1133">Transmembrane helix</keyword>
<organism evidence="9 10">
    <name type="scientific">Gemmatimonas groenlandica</name>
    <dbReference type="NCBI Taxonomy" id="2732249"/>
    <lineage>
        <taxon>Bacteria</taxon>
        <taxon>Pseudomonadati</taxon>
        <taxon>Gemmatimonadota</taxon>
        <taxon>Gemmatimonadia</taxon>
        <taxon>Gemmatimonadales</taxon>
        <taxon>Gemmatimonadaceae</taxon>
        <taxon>Gemmatimonas</taxon>
    </lineage>
</organism>
<gene>
    <name evidence="9" type="ORF">HKW67_05795</name>
</gene>
<evidence type="ECO:0000256" key="3">
    <source>
        <dbReference type="ARBA" id="ARBA00022692"/>
    </source>
</evidence>
<comment type="similarity">
    <text evidence="2">Belongs to the complex I subunit 4 family.</text>
</comment>
<evidence type="ECO:0000256" key="2">
    <source>
        <dbReference type="ARBA" id="ARBA00009025"/>
    </source>
</evidence>
<reference evidence="9 10" key="1">
    <citation type="submission" date="2020-05" db="EMBL/GenBank/DDBJ databases">
        <title>Complete genome sequence of Gemmatimonas greenlandica TET16.</title>
        <authorList>
            <person name="Zeng Y."/>
        </authorList>
    </citation>
    <scope>NUCLEOTIDE SEQUENCE [LARGE SCALE GENOMIC DNA]</scope>
    <source>
        <strain evidence="9 10">TET16</strain>
    </source>
</reference>
<feature type="transmembrane region" description="Helical" evidence="7">
    <location>
        <begin position="12"/>
        <end position="33"/>
    </location>
</feature>
<evidence type="ECO:0000259" key="8">
    <source>
        <dbReference type="Pfam" id="PF00361"/>
    </source>
</evidence>
<dbReference type="Proteomes" id="UP000500938">
    <property type="component" value="Chromosome"/>
</dbReference>
<dbReference type="GO" id="GO:0048039">
    <property type="term" value="F:ubiquinone binding"/>
    <property type="evidence" value="ECO:0007669"/>
    <property type="project" value="TreeGrafter"/>
</dbReference>
<dbReference type="GO" id="GO:0008137">
    <property type="term" value="F:NADH dehydrogenase (ubiquinone) activity"/>
    <property type="evidence" value="ECO:0007669"/>
    <property type="project" value="InterPro"/>
</dbReference>
<feature type="transmembrane region" description="Helical" evidence="7">
    <location>
        <begin position="158"/>
        <end position="178"/>
    </location>
</feature>
<feature type="transmembrane region" description="Helical" evidence="7">
    <location>
        <begin position="94"/>
        <end position="121"/>
    </location>
</feature>
<evidence type="ECO:0000313" key="10">
    <source>
        <dbReference type="Proteomes" id="UP000500938"/>
    </source>
</evidence>
<dbReference type="KEGG" id="ggr:HKW67_05795"/>
<evidence type="ECO:0000256" key="6">
    <source>
        <dbReference type="RuleBase" id="RU000320"/>
    </source>
</evidence>
<name>A0A6M4IIX9_9BACT</name>
<dbReference type="AlphaFoldDB" id="A0A6M4IIX9"/>
<dbReference type="GO" id="GO:0015990">
    <property type="term" value="P:electron transport coupled proton transport"/>
    <property type="evidence" value="ECO:0007669"/>
    <property type="project" value="TreeGrafter"/>
</dbReference>
<dbReference type="PANTHER" id="PTHR43507">
    <property type="entry name" value="NADH-UBIQUINONE OXIDOREDUCTASE CHAIN 4"/>
    <property type="match status" value="1"/>
</dbReference>
<dbReference type="InterPro" id="IPR001750">
    <property type="entry name" value="ND/Mrp_TM"/>
</dbReference>
<feature type="transmembrane region" description="Helical" evidence="7">
    <location>
        <begin position="428"/>
        <end position="448"/>
    </location>
</feature>
<feature type="transmembrane region" description="Helical" evidence="7">
    <location>
        <begin position="185"/>
        <end position="208"/>
    </location>
</feature>
<feature type="transmembrane region" description="Helical" evidence="7">
    <location>
        <begin position="133"/>
        <end position="152"/>
    </location>
</feature>
<dbReference type="GO" id="GO:0042773">
    <property type="term" value="P:ATP synthesis coupled electron transport"/>
    <property type="evidence" value="ECO:0007669"/>
    <property type="project" value="InterPro"/>
</dbReference>
<dbReference type="NCBIfam" id="TIGR01972">
    <property type="entry name" value="NDH_I_M"/>
    <property type="match status" value="1"/>
</dbReference>
<feature type="transmembrane region" description="Helical" evidence="7">
    <location>
        <begin position="54"/>
        <end position="74"/>
    </location>
</feature>
<feature type="transmembrane region" description="Helical" evidence="7">
    <location>
        <begin position="388"/>
        <end position="408"/>
    </location>
</feature>
<dbReference type="GO" id="GO:0012505">
    <property type="term" value="C:endomembrane system"/>
    <property type="evidence" value="ECO:0007669"/>
    <property type="project" value="UniProtKB-SubCell"/>
</dbReference>